<dbReference type="Proteomes" id="UP000198564">
    <property type="component" value="Unassembled WGS sequence"/>
</dbReference>
<dbReference type="OrthoDB" id="9814022at2"/>
<reference evidence="2" key="1">
    <citation type="submission" date="2016-10" db="EMBL/GenBank/DDBJ databases">
        <authorList>
            <person name="Varghese N."/>
            <person name="Submissions S."/>
        </authorList>
    </citation>
    <scope>NUCLEOTIDE SEQUENCE [LARGE SCALE GENOMIC DNA]</scope>
    <source>
        <strain evidence="2">DSM 25751</strain>
    </source>
</reference>
<name>A0A1H6V8R4_9LACT</name>
<gene>
    <name evidence="1" type="ORF">SAMN04488113_13912</name>
</gene>
<protein>
    <submittedName>
        <fullName evidence="1">SEC-C motif-containing protein</fullName>
    </submittedName>
</protein>
<dbReference type="InterPro" id="IPR004027">
    <property type="entry name" value="SEC_C_motif"/>
</dbReference>
<sequence>MNSLSKYIVTLTRLYGVVHKDVVAEIYNEQQDEQITSQEIEDYFDASVQEIEKHFAYKEGNYFVYETILVYDDLDETLSKQAGKPRYIPDKNELMKYMDEFYFYKSEAYKKLYDHVLKYHVDGNKERAEAVCEDAEGMIEVNASFGTVMSTLDNMGVEFNSKQQRDKVKRLVRKLQDNVRLWTNKGHTNQELIDLGYSAAGNASAGNQVLTKKLGRNDPCHCGSGKKYKKCCLDKDQKMNAR</sequence>
<evidence type="ECO:0000313" key="2">
    <source>
        <dbReference type="Proteomes" id="UP000198564"/>
    </source>
</evidence>
<dbReference type="Pfam" id="PF02810">
    <property type="entry name" value="SEC-C"/>
    <property type="match status" value="1"/>
</dbReference>
<dbReference type="RefSeq" id="WP_091636152.1">
    <property type="nucleotide sequence ID" value="NZ_FNYW01000039.1"/>
</dbReference>
<dbReference type="SUPFAM" id="SSF103642">
    <property type="entry name" value="Sec-C motif"/>
    <property type="match status" value="1"/>
</dbReference>
<dbReference type="EMBL" id="FNYW01000039">
    <property type="protein sequence ID" value="SEI96655.1"/>
    <property type="molecule type" value="Genomic_DNA"/>
</dbReference>
<evidence type="ECO:0000313" key="1">
    <source>
        <dbReference type="EMBL" id="SEI96655.1"/>
    </source>
</evidence>
<dbReference type="STRING" id="1130080.SAMN04488113_13912"/>
<dbReference type="AlphaFoldDB" id="A0A1H6V8R4"/>
<dbReference type="Gene3D" id="3.10.450.50">
    <property type="match status" value="1"/>
</dbReference>
<organism evidence="1 2">
    <name type="scientific">Alkalibacterium gilvum</name>
    <dbReference type="NCBI Taxonomy" id="1130080"/>
    <lineage>
        <taxon>Bacteria</taxon>
        <taxon>Bacillati</taxon>
        <taxon>Bacillota</taxon>
        <taxon>Bacilli</taxon>
        <taxon>Lactobacillales</taxon>
        <taxon>Carnobacteriaceae</taxon>
        <taxon>Alkalibacterium</taxon>
    </lineage>
</organism>
<accession>A0A1H6V8R4</accession>
<proteinExistence type="predicted"/>
<keyword evidence="2" id="KW-1185">Reference proteome</keyword>